<accession>A0A8W8I337</accession>
<evidence type="ECO:0000313" key="2">
    <source>
        <dbReference type="EnsemblMetazoa" id="G12307.2:cds"/>
    </source>
</evidence>
<dbReference type="OrthoDB" id="6084362at2759"/>
<feature type="signal peptide" evidence="1">
    <location>
        <begin position="1"/>
        <end position="16"/>
    </location>
</feature>
<dbReference type="Pfam" id="PF00811">
    <property type="entry name" value="Ependymin"/>
    <property type="match status" value="1"/>
</dbReference>
<protein>
    <submittedName>
        <fullName evidence="2">Uncharacterized protein</fullName>
    </submittedName>
</protein>
<organism evidence="2 3">
    <name type="scientific">Magallana gigas</name>
    <name type="common">Pacific oyster</name>
    <name type="synonym">Crassostrea gigas</name>
    <dbReference type="NCBI Taxonomy" id="29159"/>
    <lineage>
        <taxon>Eukaryota</taxon>
        <taxon>Metazoa</taxon>
        <taxon>Spiralia</taxon>
        <taxon>Lophotrochozoa</taxon>
        <taxon>Mollusca</taxon>
        <taxon>Bivalvia</taxon>
        <taxon>Autobranchia</taxon>
        <taxon>Pteriomorphia</taxon>
        <taxon>Ostreida</taxon>
        <taxon>Ostreoidea</taxon>
        <taxon>Ostreidae</taxon>
        <taxon>Magallana</taxon>
    </lineage>
</organism>
<keyword evidence="1" id="KW-0732">Signal</keyword>
<dbReference type="EnsemblMetazoa" id="G12307.2">
    <property type="protein sequence ID" value="G12307.2:cds"/>
    <property type="gene ID" value="G12307"/>
</dbReference>
<dbReference type="Proteomes" id="UP000005408">
    <property type="component" value="Unassembled WGS sequence"/>
</dbReference>
<dbReference type="GO" id="GO:0005509">
    <property type="term" value="F:calcium ion binding"/>
    <property type="evidence" value="ECO:0007669"/>
    <property type="project" value="InterPro"/>
</dbReference>
<dbReference type="PANTHER" id="PTHR10697">
    <property type="entry name" value="MAMMALIAN EPENDYMIN-RELATED PROTEIN 1"/>
    <property type="match status" value="1"/>
</dbReference>
<feature type="chain" id="PRO_5042430749" evidence="1">
    <location>
        <begin position="17"/>
        <end position="190"/>
    </location>
</feature>
<dbReference type="GO" id="GO:0005764">
    <property type="term" value="C:lysosome"/>
    <property type="evidence" value="ECO:0007669"/>
    <property type="project" value="TreeGrafter"/>
</dbReference>
<dbReference type="GO" id="GO:0007160">
    <property type="term" value="P:cell-matrix adhesion"/>
    <property type="evidence" value="ECO:0007669"/>
    <property type="project" value="InterPro"/>
</dbReference>
<dbReference type="InterPro" id="IPR001299">
    <property type="entry name" value="Ependymin"/>
</dbReference>
<reference evidence="2" key="1">
    <citation type="submission" date="2022-08" db="UniProtKB">
        <authorList>
            <consortium name="EnsemblMetazoa"/>
        </authorList>
    </citation>
    <scope>IDENTIFICATION</scope>
    <source>
        <strain evidence="2">05x7-T-G4-1.051#20</strain>
    </source>
</reference>
<name>A0A8W8I337_MAGGI</name>
<dbReference type="GO" id="GO:0005576">
    <property type="term" value="C:extracellular region"/>
    <property type="evidence" value="ECO:0007669"/>
    <property type="project" value="InterPro"/>
</dbReference>
<sequence length="190" mass="22040">MFLPFTISLLVGQIICQDPKPCTSPVTWECNEIKIDPARNYVQRRRLSYDARNRRERRVETVEKGSNKTFYDELILWNENKMYKLDLKTRICNTTVPHRGWIPRGTHPGDKFLSTNLVGASGYPKEKLTVLQFVSNKTDGMKHTIVSSPDCIPIRTTIFREQEIEISTYYDLSIGISDTKIWIPPKECVQ</sequence>
<dbReference type="AlphaFoldDB" id="A0A8W8I337"/>
<keyword evidence="3" id="KW-1185">Reference proteome</keyword>
<evidence type="ECO:0000256" key="1">
    <source>
        <dbReference type="SAM" id="SignalP"/>
    </source>
</evidence>
<dbReference type="PANTHER" id="PTHR10697:SF1">
    <property type="entry name" value="MAMMALIAN EPENDYMIN-RELATED PROTEIN 1"/>
    <property type="match status" value="1"/>
</dbReference>
<proteinExistence type="predicted"/>
<evidence type="ECO:0000313" key="3">
    <source>
        <dbReference type="Proteomes" id="UP000005408"/>
    </source>
</evidence>
<dbReference type="OMA" id="RICNTTV"/>
<dbReference type="EnsemblMetazoa" id="G12307.1">
    <property type="protein sequence ID" value="G12307.1:cds"/>
    <property type="gene ID" value="G12307"/>
</dbReference>